<accession>A0A6I3X5S6</accession>
<dbReference type="Proteomes" id="UP000431684">
    <property type="component" value="Unassembled WGS sequence"/>
</dbReference>
<sequence>MKYQKPLALAAFALLTTVNASGAPVVVEYTASIGNICAWQGETCVGMASSAAPGFTIAVGEQVTGRFSYDDATRMTEDALGYPYRGLLVGQFTQSLTFGSGATVSASYGHGIHMSDSDNYDHILTEGYDRTDLSGTYAILRNRFENVTQSGVARPYFLPTAGEWQNYSTTGSTFEFISGVNVTGNITSFRVLSAVPEPATHAMLLAGLVPVLLRKRRTTQRKA</sequence>
<keyword evidence="1" id="KW-0732">Signal</keyword>
<evidence type="ECO:0000313" key="2">
    <source>
        <dbReference type="EMBL" id="MUI12094.1"/>
    </source>
</evidence>
<dbReference type="InterPro" id="IPR013424">
    <property type="entry name" value="Ice-binding_C"/>
</dbReference>
<dbReference type="EMBL" id="WNWM01000002">
    <property type="protein sequence ID" value="MUI12094.1"/>
    <property type="molecule type" value="Genomic_DNA"/>
</dbReference>
<evidence type="ECO:0000313" key="3">
    <source>
        <dbReference type="Proteomes" id="UP000431684"/>
    </source>
</evidence>
<feature type="chain" id="PRO_5026034655" evidence="1">
    <location>
        <begin position="23"/>
        <end position="223"/>
    </location>
</feature>
<evidence type="ECO:0000256" key="1">
    <source>
        <dbReference type="SAM" id="SignalP"/>
    </source>
</evidence>
<feature type="signal peptide" evidence="1">
    <location>
        <begin position="1"/>
        <end position="22"/>
    </location>
</feature>
<dbReference type="OrthoDB" id="8565395at2"/>
<dbReference type="RefSeq" id="WP_155708086.1">
    <property type="nucleotide sequence ID" value="NZ_BMWU01000005.1"/>
</dbReference>
<keyword evidence="3" id="KW-1185">Reference proteome</keyword>
<protein>
    <submittedName>
        <fullName evidence="2">PEP-CTERM sorting domain-containing protein</fullName>
    </submittedName>
</protein>
<organism evidence="2 3">
    <name type="scientific">Pseudoduganella dura</name>
    <dbReference type="NCBI Taxonomy" id="321982"/>
    <lineage>
        <taxon>Bacteria</taxon>
        <taxon>Pseudomonadati</taxon>
        <taxon>Pseudomonadota</taxon>
        <taxon>Betaproteobacteria</taxon>
        <taxon>Burkholderiales</taxon>
        <taxon>Oxalobacteraceae</taxon>
        <taxon>Telluria group</taxon>
        <taxon>Pseudoduganella</taxon>
    </lineage>
</organism>
<gene>
    <name evidence="2" type="ORF">GJV26_06330</name>
</gene>
<dbReference type="NCBIfam" id="TIGR02595">
    <property type="entry name" value="PEP_CTERM"/>
    <property type="match status" value="1"/>
</dbReference>
<proteinExistence type="predicted"/>
<reference evidence="2 3" key="1">
    <citation type="submission" date="2019-11" db="EMBL/GenBank/DDBJ databases">
        <title>Draft Genome Sequences of Six Type Strains of the Genus Massilia.</title>
        <authorList>
            <person name="Miess H."/>
            <person name="Frediansyah A."/>
            <person name="Goeker M."/>
            <person name="Gross H."/>
        </authorList>
    </citation>
    <scope>NUCLEOTIDE SEQUENCE [LARGE SCALE GENOMIC DNA]</scope>
    <source>
        <strain evidence="2 3">DSM 17513</strain>
    </source>
</reference>
<dbReference type="AlphaFoldDB" id="A0A6I3X5S6"/>
<comment type="caution">
    <text evidence="2">The sequence shown here is derived from an EMBL/GenBank/DDBJ whole genome shotgun (WGS) entry which is preliminary data.</text>
</comment>
<name>A0A6I3X5S6_9BURK</name>